<dbReference type="EMBL" id="LZYZ01000002">
    <property type="protein sequence ID" value="OOM14534.1"/>
    <property type="molecule type" value="Genomic_DNA"/>
</dbReference>
<name>A0A1S8NDH1_CLOSA</name>
<sequence length="48" mass="5648">MIANNAFMIEEMKEKVKKETRKQDRIEIAKNLLDTLGVENILRIKSLM</sequence>
<gene>
    <name evidence="1" type="ORF">CLOSAC_14140</name>
</gene>
<dbReference type="Proteomes" id="UP000191154">
    <property type="component" value="Unassembled WGS sequence"/>
</dbReference>
<organism evidence="1 2">
    <name type="scientific">Clostridium saccharobutylicum</name>
    <dbReference type="NCBI Taxonomy" id="169679"/>
    <lineage>
        <taxon>Bacteria</taxon>
        <taxon>Bacillati</taxon>
        <taxon>Bacillota</taxon>
        <taxon>Clostridia</taxon>
        <taxon>Eubacteriales</taxon>
        <taxon>Clostridiaceae</taxon>
        <taxon>Clostridium</taxon>
    </lineage>
</organism>
<dbReference type="RefSeq" id="WP_176127456.1">
    <property type="nucleotide sequence ID" value="NZ_LZYZ01000002.1"/>
</dbReference>
<accession>A0A1S8NDH1</accession>
<protein>
    <submittedName>
        <fullName evidence="1">Uncharacterized protein</fullName>
    </submittedName>
</protein>
<dbReference type="AlphaFoldDB" id="A0A1S8NDH1"/>
<evidence type="ECO:0000313" key="2">
    <source>
        <dbReference type="Proteomes" id="UP000191154"/>
    </source>
</evidence>
<proteinExistence type="predicted"/>
<evidence type="ECO:0000313" key="1">
    <source>
        <dbReference type="EMBL" id="OOM14534.1"/>
    </source>
</evidence>
<reference evidence="1 2" key="1">
    <citation type="submission" date="2016-05" db="EMBL/GenBank/DDBJ databases">
        <title>Microbial solvent formation.</title>
        <authorList>
            <person name="Poehlein A."/>
            <person name="Montoya Solano J.D."/>
            <person name="Flitsch S."/>
            <person name="Krabben P."/>
            <person name="Duerre P."/>
            <person name="Daniel R."/>
        </authorList>
    </citation>
    <scope>NUCLEOTIDE SEQUENCE [LARGE SCALE GENOMIC DNA]</scope>
    <source>
        <strain evidence="1 2">L1-8</strain>
    </source>
</reference>
<comment type="caution">
    <text evidence="1">The sequence shown here is derived from an EMBL/GenBank/DDBJ whole genome shotgun (WGS) entry which is preliminary data.</text>
</comment>